<dbReference type="InterPro" id="IPR013201">
    <property type="entry name" value="Prot_inhib_I29"/>
</dbReference>
<dbReference type="GO" id="GO:0008234">
    <property type="term" value="F:cysteine-type peptidase activity"/>
    <property type="evidence" value="ECO:0007669"/>
    <property type="project" value="UniProtKB-KW"/>
</dbReference>
<dbReference type="SMART" id="SM00848">
    <property type="entry name" value="Inhibitor_I29"/>
    <property type="match status" value="1"/>
</dbReference>
<evidence type="ECO:0008006" key="13">
    <source>
        <dbReference type="Google" id="ProtNLM"/>
    </source>
</evidence>
<dbReference type="PANTHER" id="PTHR12411">
    <property type="entry name" value="CYSTEINE PROTEASE FAMILY C1-RELATED"/>
    <property type="match status" value="1"/>
</dbReference>
<sequence>MRTRDYAVTLFIIVLRTVNLSEAPHAISDNETDRHHQNQDHLLSIEQRYEKWLGRYGRKNRTQVEEQYRFRVYSKNVQRIDYINSLNLPFKLTDNKFAEMTNSEFRKTHLGLGYRPARHEYQQINGSLENETFEGHVGLPLSIDWRRRGAVTPVKDQGNCGSCWAFSTVAAVEGINKIRTGHLVSLSEQELVDCDRDGTNNGCRGGQMERAFMFIMGNKGITTERYYSYKGQDGQCNRGKERSRIVTIKGYHRVAPNSEYNLKLAAARQPVSVSIDARGLVFQLYAGGVLTGFCGDNLNHGVTVVGYGVESDLKYWLVKNSWGADWGEGGYVKILRDVSNRRGLCGIAMDASYPVK</sequence>
<keyword evidence="4" id="KW-0378">Hydrolase</keyword>
<dbReference type="PROSITE" id="PS00640">
    <property type="entry name" value="THIOL_PROTEASE_ASN"/>
    <property type="match status" value="1"/>
</dbReference>
<feature type="chain" id="PRO_5043029063" description="Cysteine proteinase" evidence="8">
    <location>
        <begin position="24"/>
        <end position="356"/>
    </location>
</feature>
<dbReference type="AlphaFoldDB" id="A0AAN7R5P2"/>
<dbReference type="InterPro" id="IPR025660">
    <property type="entry name" value="Pept_his_AS"/>
</dbReference>
<dbReference type="Gene3D" id="3.90.70.10">
    <property type="entry name" value="Cysteine proteinases"/>
    <property type="match status" value="1"/>
</dbReference>
<evidence type="ECO:0000256" key="8">
    <source>
        <dbReference type="SAM" id="SignalP"/>
    </source>
</evidence>
<organism evidence="11 12">
    <name type="scientific">Trapa natans</name>
    <name type="common">Water chestnut</name>
    <dbReference type="NCBI Taxonomy" id="22666"/>
    <lineage>
        <taxon>Eukaryota</taxon>
        <taxon>Viridiplantae</taxon>
        <taxon>Streptophyta</taxon>
        <taxon>Embryophyta</taxon>
        <taxon>Tracheophyta</taxon>
        <taxon>Spermatophyta</taxon>
        <taxon>Magnoliopsida</taxon>
        <taxon>eudicotyledons</taxon>
        <taxon>Gunneridae</taxon>
        <taxon>Pentapetalae</taxon>
        <taxon>rosids</taxon>
        <taxon>malvids</taxon>
        <taxon>Myrtales</taxon>
        <taxon>Lythraceae</taxon>
        <taxon>Trapa</taxon>
    </lineage>
</organism>
<evidence type="ECO:0000256" key="4">
    <source>
        <dbReference type="ARBA" id="ARBA00022801"/>
    </source>
</evidence>
<dbReference type="InterPro" id="IPR025661">
    <property type="entry name" value="Pept_asp_AS"/>
</dbReference>
<evidence type="ECO:0000256" key="2">
    <source>
        <dbReference type="ARBA" id="ARBA00022670"/>
    </source>
</evidence>
<dbReference type="Pfam" id="PF08246">
    <property type="entry name" value="Inhibitor_I29"/>
    <property type="match status" value="1"/>
</dbReference>
<dbReference type="Pfam" id="PF00112">
    <property type="entry name" value="Peptidase_C1"/>
    <property type="match status" value="1"/>
</dbReference>
<feature type="domain" description="Cathepsin propeptide inhibitor" evidence="10">
    <location>
        <begin position="49"/>
        <end position="105"/>
    </location>
</feature>
<name>A0AAN7R5P2_TRANT</name>
<dbReference type="PROSITE" id="PS00139">
    <property type="entry name" value="THIOL_PROTEASE_CYS"/>
    <property type="match status" value="1"/>
</dbReference>
<dbReference type="InterPro" id="IPR000668">
    <property type="entry name" value="Peptidase_C1A_C"/>
</dbReference>
<comment type="caution">
    <text evidence="11">The sequence shown here is derived from an EMBL/GenBank/DDBJ whole genome shotgun (WGS) entry which is preliminary data.</text>
</comment>
<dbReference type="PRINTS" id="PR00705">
    <property type="entry name" value="PAPAIN"/>
</dbReference>
<comment type="similarity">
    <text evidence="1">Belongs to the peptidase C1 family.</text>
</comment>
<keyword evidence="6" id="KW-0865">Zymogen</keyword>
<dbReference type="FunFam" id="3.90.70.10:FF:000023">
    <property type="entry name" value="Senescence-specific cysteine protease SAG39"/>
    <property type="match status" value="1"/>
</dbReference>
<dbReference type="GO" id="GO:0006508">
    <property type="term" value="P:proteolysis"/>
    <property type="evidence" value="ECO:0007669"/>
    <property type="project" value="UniProtKB-KW"/>
</dbReference>
<dbReference type="SUPFAM" id="SSF54001">
    <property type="entry name" value="Cysteine proteinases"/>
    <property type="match status" value="1"/>
</dbReference>
<dbReference type="InterPro" id="IPR039417">
    <property type="entry name" value="Peptidase_C1A_papain-like"/>
</dbReference>
<evidence type="ECO:0000313" key="11">
    <source>
        <dbReference type="EMBL" id="KAK4786813.1"/>
    </source>
</evidence>
<evidence type="ECO:0000256" key="5">
    <source>
        <dbReference type="ARBA" id="ARBA00022807"/>
    </source>
</evidence>
<dbReference type="SMART" id="SM00645">
    <property type="entry name" value="Pept_C1"/>
    <property type="match status" value="1"/>
</dbReference>
<proteinExistence type="inferred from homology"/>
<dbReference type="InterPro" id="IPR038765">
    <property type="entry name" value="Papain-like_cys_pep_sf"/>
</dbReference>
<evidence type="ECO:0000313" key="12">
    <source>
        <dbReference type="Proteomes" id="UP001346149"/>
    </source>
</evidence>
<gene>
    <name evidence="11" type="ORF">SAY86_010646</name>
</gene>
<reference evidence="11 12" key="1">
    <citation type="journal article" date="2023" name="Hortic Res">
        <title>Pangenome of water caltrop reveals structural variations and asymmetric subgenome divergence after allopolyploidization.</title>
        <authorList>
            <person name="Zhang X."/>
            <person name="Chen Y."/>
            <person name="Wang L."/>
            <person name="Yuan Y."/>
            <person name="Fang M."/>
            <person name="Shi L."/>
            <person name="Lu R."/>
            <person name="Comes H.P."/>
            <person name="Ma Y."/>
            <person name="Chen Y."/>
            <person name="Huang G."/>
            <person name="Zhou Y."/>
            <person name="Zheng Z."/>
            <person name="Qiu Y."/>
        </authorList>
    </citation>
    <scope>NUCLEOTIDE SEQUENCE [LARGE SCALE GENOMIC DNA]</scope>
    <source>
        <strain evidence="11">F231</strain>
    </source>
</reference>
<dbReference type="InterPro" id="IPR000169">
    <property type="entry name" value="Pept_cys_AS"/>
</dbReference>
<dbReference type="CDD" id="cd02248">
    <property type="entry name" value="Peptidase_C1A"/>
    <property type="match status" value="1"/>
</dbReference>
<evidence type="ECO:0000256" key="1">
    <source>
        <dbReference type="ARBA" id="ARBA00008455"/>
    </source>
</evidence>
<dbReference type="PROSITE" id="PS00639">
    <property type="entry name" value="THIOL_PROTEASE_HIS"/>
    <property type="match status" value="1"/>
</dbReference>
<keyword evidence="5" id="KW-0788">Thiol protease</keyword>
<keyword evidence="2" id="KW-0645">Protease</keyword>
<keyword evidence="12" id="KW-1185">Reference proteome</keyword>
<evidence type="ECO:0000259" key="9">
    <source>
        <dbReference type="SMART" id="SM00645"/>
    </source>
</evidence>
<dbReference type="Proteomes" id="UP001346149">
    <property type="component" value="Unassembled WGS sequence"/>
</dbReference>
<evidence type="ECO:0000256" key="3">
    <source>
        <dbReference type="ARBA" id="ARBA00022729"/>
    </source>
</evidence>
<dbReference type="EMBL" id="JAXQNO010000012">
    <property type="protein sequence ID" value="KAK4786813.1"/>
    <property type="molecule type" value="Genomic_DNA"/>
</dbReference>
<evidence type="ECO:0000256" key="6">
    <source>
        <dbReference type="ARBA" id="ARBA00023145"/>
    </source>
</evidence>
<evidence type="ECO:0000259" key="10">
    <source>
        <dbReference type="SMART" id="SM00848"/>
    </source>
</evidence>
<accession>A0AAN7R5P2</accession>
<dbReference type="InterPro" id="IPR013128">
    <property type="entry name" value="Peptidase_C1A"/>
</dbReference>
<keyword evidence="3 8" id="KW-0732">Signal</keyword>
<keyword evidence="7" id="KW-1015">Disulfide bond</keyword>
<protein>
    <recommendedName>
        <fullName evidence="13">Cysteine proteinase</fullName>
    </recommendedName>
</protein>
<evidence type="ECO:0000256" key="7">
    <source>
        <dbReference type="ARBA" id="ARBA00023157"/>
    </source>
</evidence>
<feature type="signal peptide" evidence="8">
    <location>
        <begin position="1"/>
        <end position="23"/>
    </location>
</feature>
<feature type="domain" description="Peptidase C1A papain C-terminal" evidence="9">
    <location>
        <begin position="139"/>
        <end position="355"/>
    </location>
</feature>